<dbReference type="Gene3D" id="3.30.200.20">
    <property type="entry name" value="Phosphorylase Kinase, domain 1"/>
    <property type="match status" value="1"/>
</dbReference>
<evidence type="ECO:0000259" key="2">
    <source>
        <dbReference type="Pfam" id="PF01636"/>
    </source>
</evidence>
<comment type="caution">
    <text evidence="3">The sequence shown here is derived from an EMBL/GenBank/DDBJ whole genome shotgun (WGS) entry which is preliminary data.</text>
</comment>
<dbReference type="InterPro" id="IPR011009">
    <property type="entry name" value="Kinase-like_dom_sf"/>
</dbReference>
<feature type="domain" description="Aminoglycoside phosphotransferase" evidence="2">
    <location>
        <begin position="26"/>
        <end position="233"/>
    </location>
</feature>
<dbReference type="Pfam" id="PF01636">
    <property type="entry name" value="APH"/>
    <property type="match status" value="1"/>
</dbReference>
<keyword evidence="4" id="KW-1185">Reference proteome</keyword>
<dbReference type="PANTHER" id="PTHR21064">
    <property type="entry name" value="AMINOGLYCOSIDE PHOSPHOTRANSFERASE DOMAIN-CONTAINING PROTEIN-RELATED"/>
    <property type="match status" value="1"/>
</dbReference>
<name>A0ABP3ZQW6_9ACTN</name>
<protein>
    <recommendedName>
        <fullName evidence="2">Aminoglycoside phosphotransferase domain-containing protein</fullName>
    </recommendedName>
</protein>
<evidence type="ECO:0000256" key="1">
    <source>
        <dbReference type="ARBA" id="ARBA00038240"/>
    </source>
</evidence>
<accession>A0ABP3ZQW6</accession>
<comment type="similarity">
    <text evidence="1">Belongs to the pseudomonas-type ThrB family.</text>
</comment>
<reference evidence="4" key="1">
    <citation type="journal article" date="2019" name="Int. J. Syst. Evol. Microbiol.">
        <title>The Global Catalogue of Microorganisms (GCM) 10K type strain sequencing project: providing services to taxonomists for standard genome sequencing and annotation.</title>
        <authorList>
            <consortium name="The Broad Institute Genomics Platform"/>
            <consortium name="The Broad Institute Genome Sequencing Center for Infectious Disease"/>
            <person name="Wu L."/>
            <person name="Ma J."/>
        </authorList>
    </citation>
    <scope>NUCLEOTIDE SEQUENCE [LARGE SCALE GENOMIC DNA]</scope>
    <source>
        <strain evidence="4">JCM 10673</strain>
    </source>
</reference>
<organism evidence="3 4">
    <name type="scientific">Streptomyces thermoalcalitolerans</name>
    <dbReference type="NCBI Taxonomy" id="65605"/>
    <lineage>
        <taxon>Bacteria</taxon>
        <taxon>Bacillati</taxon>
        <taxon>Actinomycetota</taxon>
        <taxon>Actinomycetes</taxon>
        <taxon>Kitasatosporales</taxon>
        <taxon>Streptomycetaceae</taxon>
        <taxon>Streptomyces</taxon>
    </lineage>
</organism>
<dbReference type="PANTHER" id="PTHR21064:SF6">
    <property type="entry name" value="AMINOGLYCOSIDE PHOSPHOTRANSFERASE DOMAIN-CONTAINING PROTEIN"/>
    <property type="match status" value="1"/>
</dbReference>
<dbReference type="Gene3D" id="3.90.1200.10">
    <property type="match status" value="1"/>
</dbReference>
<dbReference type="Proteomes" id="UP001501005">
    <property type="component" value="Unassembled WGS sequence"/>
</dbReference>
<dbReference type="InterPro" id="IPR050249">
    <property type="entry name" value="Pseudomonas-type_ThrB"/>
</dbReference>
<proteinExistence type="inferred from homology"/>
<dbReference type="RefSeq" id="WP_344053025.1">
    <property type="nucleotide sequence ID" value="NZ_BAAAHG010000049.1"/>
</dbReference>
<gene>
    <name evidence="3" type="ORF">GCM10009549_46970</name>
</gene>
<dbReference type="EMBL" id="BAAAHG010000049">
    <property type="protein sequence ID" value="GAA0925852.1"/>
    <property type="molecule type" value="Genomic_DNA"/>
</dbReference>
<evidence type="ECO:0000313" key="3">
    <source>
        <dbReference type="EMBL" id="GAA0925852.1"/>
    </source>
</evidence>
<dbReference type="InterPro" id="IPR002575">
    <property type="entry name" value="Aminoglycoside_PTrfase"/>
</dbReference>
<evidence type="ECO:0000313" key="4">
    <source>
        <dbReference type="Proteomes" id="UP001501005"/>
    </source>
</evidence>
<dbReference type="SUPFAM" id="SSF56112">
    <property type="entry name" value="Protein kinase-like (PK-like)"/>
    <property type="match status" value="1"/>
</dbReference>
<sequence length="313" mass="34649">MAHYTTVDQINLNTLAERYELTNVSIVPLPGGAANSSFRLDTEQGCYVLTALDNHDERTATALARHTQALYRLGLPTSKIVPATDGSLVVTVNGSRLVLKEWISGSIQQPLPLALLTEAGEFLANLHALPPQAEGLEDVPVGTRRLSAAHLAAIPNFTDRKFAGWLTERLERIRAAEEDVRREPCLVHGDLFDDNIVVRDDGHLSVLDWETISLDDPLLDLGMAAVGLAQDSTGLLSCERLEALLCGYEKKRPLTVADRAALPLQIEHAALIIGFHRYYRHNVRFPNPERATYHLEMLTFVESVPNRVRGLVR</sequence>